<feature type="transmembrane region" description="Helical" evidence="6">
    <location>
        <begin position="246"/>
        <end position="269"/>
    </location>
</feature>
<evidence type="ECO:0000256" key="5">
    <source>
        <dbReference type="SAM" id="MobiDB-lite"/>
    </source>
</evidence>
<feature type="transmembrane region" description="Helical" evidence="6">
    <location>
        <begin position="290"/>
        <end position="313"/>
    </location>
</feature>
<evidence type="ECO:0000259" key="7">
    <source>
        <dbReference type="PROSITE" id="PS50801"/>
    </source>
</evidence>
<feature type="transmembrane region" description="Helical" evidence="6">
    <location>
        <begin position="333"/>
        <end position="362"/>
    </location>
</feature>
<protein>
    <submittedName>
        <fullName evidence="8">Sulphate transporter</fullName>
    </submittedName>
</protein>
<gene>
    <name evidence="8" type="ordered locus">Csal_0825</name>
</gene>
<feature type="region of interest" description="Disordered" evidence="5">
    <location>
        <begin position="508"/>
        <end position="531"/>
    </location>
</feature>
<dbReference type="GO" id="GO:0055085">
    <property type="term" value="P:transmembrane transport"/>
    <property type="evidence" value="ECO:0007669"/>
    <property type="project" value="InterPro"/>
</dbReference>
<keyword evidence="4 6" id="KW-0472">Membrane</keyword>
<reference evidence="8 9" key="1">
    <citation type="journal article" date="2011" name="Stand. Genomic Sci.">
        <title>Complete genome sequence of the halophilic and highly halotolerant Chromohalobacter salexigens type strain (1H11(T)).</title>
        <authorList>
            <person name="Copeland A."/>
            <person name="O'Connor K."/>
            <person name="Lucas S."/>
            <person name="Lapidus A."/>
            <person name="Berry K.W."/>
            <person name="Detter J.C."/>
            <person name="Del Rio T.G."/>
            <person name="Hammon N."/>
            <person name="Dalin E."/>
            <person name="Tice H."/>
            <person name="Pitluck S."/>
            <person name="Bruce D."/>
            <person name="Goodwin L."/>
            <person name="Han C."/>
            <person name="Tapia R."/>
            <person name="Saunders E."/>
            <person name="Schmutz J."/>
            <person name="Brettin T."/>
            <person name="Larimer F."/>
            <person name="Land M."/>
            <person name="Hauser L."/>
            <person name="Vargas C."/>
            <person name="Nieto J.J."/>
            <person name="Kyrpides N.C."/>
            <person name="Ivanova N."/>
            <person name="Goker M."/>
            <person name="Klenk H.P."/>
            <person name="Csonka L.N."/>
            <person name="Woyke T."/>
        </authorList>
    </citation>
    <scope>NUCLEOTIDE SEQUENCE [LARGE SCALE GENOMIC DNA]</scope>
    <source>
        <strain evidence="9">ATCC BAA-138 / DSM 3043 / CIP 106854 / NCIMB 13768 / 1H11</strain>
    </source>
</reference>
<feature type="compositionally biased region" description="Basic and acidic residues" evidence="5">
    <location>
        <begin position="521"/>
        <end position="531"/>
    </location>
</feature>
<dbReference type="PANTHER" id="PTHR11814">
    <property type="entry name" value="SULFATE TRANSPORTER"/>
    <property type="match status" value="1"/>
</dbReference>
<sequence>MSSNASFFDTRYLGRDIRAGVVVFFVAIPLCLGIAIASGAPPLAGLITGMVGGLIVALASGSPLSVSGPAAGLTAIVLGIIEQYGYGGLLYATVLAGLMQLGLGFARMGIIGAFVPSGVIKGMLAGIGLILIGTQVPLAIGHGADTEAGITTPGLLADGFSPMALTITLVCLAILAFFETPLAKRYPKLAIVPPPLLAVIVGVLMSLAVQASGAGFALSPEQYVNLPDLEGPVALLASLESPDLSYWLAPGIYLSAITIALVASLETLLSVEAVDEMDPMGRKSSTHRELCAQGMGNTLCGLIGGLPMTAVVVRSSANVQAGGRTPLASFVHGSLLLVSVAFLAFALETIPLSALAAILLFTGYKLTQPALIATQYRAGWQRFIPFVVTIVAILATDLLIGVLMGIVVALYFLIRAHYRSAMSMTMQGDSALLRFNSEVSFLNRQSLRHFLSRVPDGGHLVIDASATQFIDPDISEDLTHFIDGAPKRGITVELRGLDRHTATFTETHERRAAEPASAQGTHRDGRQAEPT</sequence>
<keyword evidence="9" id="KW-1185">Reference proteome</keyword>
<dbReference type="RefSeq" id="WP_011506128.1">
    <property type="nucleotide sequence ID" value="NC_007963.1"/>
</dbReference>
<dbReference type="InterPro" id="IPR001902">
    <property type="entry name" value="SLC26A/SulP_fam"/>
</dbReference>
<evidence type="ECO:0000256" key="2">
    <source>
        <dbReference type="ARBA" id="ARBA00022692"/>
    </source>
</evidence>
<evidence type="ECO:0000313" key="8">
    <source>
        <dbReference type="EMBL" id="ABE58182.1"/>
    </source>
</evidence>
<dbReference type="SUPFAM" id="SSF52091">
    <property type="entry name" value="SpoIIaa-like"/>
    <property type="match status" value="1"/>
</dbReference>
<feature type="transmembrane region" description="Helical" evidence="6">
    <location>
        <begin position="17"/>
        <end position="36"/>
    </location>
</feature>
<dbReference type="Proteomes" id="UP000000239">
    <property type="component" value="Chromosome"/>
</dbReference>
<evidence type="ECO:0000256" key="4">
    <source>
        <dbReference type="ARBA" id="ARBA00023136"/>
    </source>
</evidence>
<dbReference type="OrthoDB" id="9769739at2"/>
<dbReference type="HOGENOM" id="CLU_003182_11_1_6"/>
<keyword evidence="2 6" id="KW-0812">Transmembrane</keyword>
<dbReference type="InterPro" id="IPR011547">
    <property type="entry name" value="SLC26A/SulP_dom"/>
</dbReference>
<dbReference type="InterPro" id="IPR036513">
    <property type="entry name" value="STAS_dom_sf"/>
</dbReference>
<evidence type="ECO:0000256" key="6">
    <source>
        <dbReference type="SAM" id="Phobius"/>
    </source>
</evidence>
<dbReference type="GeneID" id="95333571"/>
<name>Q1QZC6_CHRI1</name>
<evidence type="ECO:0000256" key="3">
    <source>
        <dbReference type="ARBA" id="ARBA00022989"/>
    </source>
</evidence>
<accession>Q1QZC6</accession>
<evidence type="ECO:0000313" key="9">
    <source>
        <dbReference type="Proteomes" id="UP000000239"/>
    </source>
</evidence>
<dbReference type="eggNOG" id="COG0659">
    <property type="taxonomic scope" value="Bacteria"/>
</dbReference>
<dbReference type="STRING" id="290398.Csal_0825"/>
<comment type="subcellular location">
    <subcellularLocation>
        <location evidence="1">Membrane</location>
        <topology evidence="1">Multi-pass membrane protein</topology>
    </subcellularLocation>
</comment>
<evidence type="ECO:0000256" key="1">
    <source>
        <dbReference type="ARBA" id="ARBA00004141"/>
    </source>
</evidence>
<dbReference type="PROSITE" id="PS50801">
    <property type="entry name" value="STAS"/>
    <property type="match status" value="1"/>
</dbReference>
<dbReference type="KEGG" id="csa:Csal_0825"/>
<feature type="domain" description="STAS" evidence="7">
    <location>
        <begin position="420"/>
        <end position="498"/>
    </location>
</feature>
<feature type="transmembrane region" description="Helical" evidence="6">
    <location>
        <begin position="84"/>
        <end position="106"/>
    </location>
</feature>
<feature type="transmembrane region" description="Helical" evidence="6">
    <location>
        <begin position="160"/>
        <end position="178"/>
    </location>
</feature>
<dbReference type="InterPro" id="IPR002645">
    <property type="entry name" value="STAS_dom"/>
</dbReference>
<dbReference type="AlphaFoldDB" id="Q1QZC6"/>
<keyword evidence="3 6" id="KW-1133">Transmembrane helix</keyword>
<feature type="transmembrane region" description="Helical" evidence="6">
    <location>
        <begin position="190"/>
        <end position="209"/>
    </location>
</feature>
<proteinExistence type="predicted"/>
<feature type="transmembrane region" description="Helical" evidence="6">
    <location>
        <begin position="118"/>
        <end position="140"/>
    </location>
</feature>
<feature type="transmembrane region" description="Helical" evidence="6">
    <location>
        <begin position="383"/>
        <end position="414"/>
    </location>
</feature>
<organism evidence="8 9">
    <name type="scientific">Chromohalobacter israelensis (strain ATCC BAA-138 / DSM 3043 / CIP 106854 / NCIMB 13768 / 1H11)</name>
    <name type="common">Chromohalobacter salexigens</name>
    <dbReference type="NCBI Taxonomy" id="290398"/>
    <lineage>
        <taxon>Bacteria</taxon>
        <taxon>Pseudomonadati</taxon>
        <taxon>Pseudomonadota</taxon>
        <taxon>Gammaproteobacteria</taxon>
        <taxon>Oceanospirillales</taxon>
        <taxon>Halomonadaceae</taxon>
        <taxon>Chromohalobacter</taxon>
    </lineage>
</organism>
<dbReference type="Pfam" id="PF00916">
    <property type="entry name" value="Sulfate_transp"/>
    <property type="match status" value="1"/>
</dbReference>
<dbReference type="EMBL" id="CP000285">
    <property type="protein sequence ID" value="ABE58182.1"/>
    <property type="molecule type" value="Genomic_DNA"/>
</dbReference>
<dbReference type="GO" id="GO:0016020">
    <property type="term" value="C:membrane"/>
    <property type="evidence" value="ECO:0007669"/>
    <property type="project" value="UniProtKB-SubCell"/>
</dbReference>